<dbReference type="AlphaFoldDB" id="A0A8H6DZ39"/>
<evidence type="ECO:0000313" key="4">
    <source>
        <dbReference type="EMBL" id="KAF5853367.1"/>
    </source>
</evidence>
<name>A0A8H6DZ39_COCSA</name>
<accession>A0A8H6DZ39</accession>
<dbReference type="Pfam" id="PF08386">
    <property type="entry name" value="Abhydrolase_4"/>
    <property type="match status" value="1"/>
</dbReference>
<sequence>MKAYARYAAAIAAMLPLGHGSPLNARGNTSMVYDFSQRQNRWRLTHTQLTASPSLAWSPCYNNFTCALLEVPRDYANKTAGTLNIAIIKKPGPTPNAQEVLVNPGGPGGSSVSMILSSSAAIEAKIGTDYSLVGIDPRGINNSEPSSDCFPGYPFQTRNAILEEPLGLADITSEKALKTHHQSLLGYGKWCSDMYAVNGTAQYASTVATAQDMQHYIQLRATDMGKSGEEAKLWYYGISYGSILGSTFASLYPERVGRMIIDGVLDLADYYDGGWETATDDSDKAAGYFFQQCFDAGPALCLFHQNASSPQAIQDRYEALLEDLKVNPFAVAQAIPDLENPLTVPGALAPTPYVLQWTDITSQFFATLYYLNPAFVVLMDYWLLALQNRDVAILSSITLKAQINNFSPSFDERMGRVLVVCLDSDGRSNYTEFEAYRGFVEGMHEDSRYGGLHVAALSGPVCSQMRVKAPESQRFDGVPRVNETHTPILFVSSVADPVTPLSAARKMNEQFPGSVLLVFDNVGHTAHFQSIACVSEHEKRYMRDGTLPPTDTVCEVEEPNPWIAFAKLSNVTGAAPL</sequence>
<evidence type="ECO:0000256" key="2">
    <source>
        <dbReference type="ARBA" id="ARBA00022801"/>
    </source>
</evidence>
<comment type="similarity">
    <text evidence="1">Belongs to the peptidase S33 family.</text>
</comment>
<comment type="caution">
    <text evidence="4">The sequence shown here is derived from an EMBL/GenBank/DDBJ whole genome shotgun (WGS) entry which is preliminary data.</text>
</comment>
<dbReference type="InterPro" id="IPR029058">
    <property type="entry name" value="AB_hydrolase_fold"/>
</dbReference>
<dbReference type="Proteomes" id="UP000624244">
    <property type="component" value="Unassembled WGS sequence"/>
</dbReference>
<proteinExistence type="inferred from homology"/>
<dbReference type="EMBL" id="WNKQ01000002">
    <property type="protein sequence ID" value="KAF5853367.1"/>
    <property type="molecule type" value="Genomic_DNA"/>
</dbReference>
<keyword evidence="2" id="KW-0378">Hydrolase</keyword>
<dbReference type="PANTHER" id="PTHR43248:SF25">
    <property type="entry name" value="AB HYDROLASE-1 DOMAIN-CONTAINING PROTEIN-RELATED"/>
    <property type="match status" value="1"/>
</dbReference>
<organism evidence="4 5">
    <name type="scientific">Cochliobolus sativus</name>
    <name type="common">Common root rot and spot blotch fungus</name>
    <name type="synonym">Bipolaris sorokiniana</name>
    <dbReference type="NCBI Taxonomy" id="45130"/>
    <lineage>
        <taxon>Eukaryota</taxon>
        <taxon>Fungi</taxon>
        <taxon>Dikarya</taxon>
        <taxon>Ascomycota</taxon>
        <taxon>Pezizomycotina</taxon>
        <taxon>Dothideomycetes</taxon>
        <taxon>Pleosporomycetidae</taxon>
        <taxon>Pleosporales</taxon>
        <taxon>Pleosporineae</taxon>
        <taxon>Pleosporaceae</taxon>
        <taxon>Bipolaris</taxon>
    </lineage>
</organism>
<gene>
    <name evidence="4" type="ORF">GGP41_001942</name>
</gene>
<dbReference type="SUPFAM" id="SSF53474">
    <property type="entry name" value="alpha/beta-Hydrolases"/>
    <property type="match status" value="1"/>
</dbReference>
<evidence type="ECO:0000256" key="1">
    <source>
        <dbReference type="ARBA" id="ARBA00010088"/>
    </source>
</evidence>
<dbReference type="InterPro" id="IPR013595">
    <property type="entry name" value="Pept_S33_TAP-like_C"/>
</dbReference>
<protein>
    <recommendedName>
        <fullName evidence="3">Peptidase S33 tripeptidyl aminopeptidase-like C-terminal domain-containing protein</fullName>
    </recommendedName>
</protein>
<evidence type="ECO:0000259" key="3">
    <source>
        <dbReference type="Pfam" id="PF08386"/>
    </source>
</evidence>
<dbReference type="GO" id="GO:0016787">
    <property type="term" value="F:hydrolase activity"/>
    <property type="evidence" value="ECO:0007669"/>
    <property type="project" value="UniProtKB-KW"/>
</dbReference>
<evidence type="ECO:0000313" key="5">
    <source>
        <dbReference type="Proteomes" id="UP000624244"/>
    </source>
</evidence>
<feature type="domain" description="Peptidase S33 tripeptidyl aminopeptidase-like C-terminal" evidence="3">
    <location>
        <begin position="460"/>
        <end position="554"/>
    </location>
</feature>
<dbReference type="PANTHER" id="PTHR43248">
    <property type="entry name" value="2-SUCCINYL-6-HYDROXY-2,4-CYCLOHEXADIENE-1-CARBOXYLATE SYNTHASE"/>
    <property type="match status" value="1"/>
</dbReference>
<dbReference type="Gene3D" id="3.40.50.1820">
    <property type="entry name" value="alpha/beta hydrolase"/>
    <property type="match status" value="2"/>
</dbReference>
<reference evidence="4" key="1">
    <citation type="submission" date="2019-11" db="EMBL/GenBank/DDBJ databases">
        <title>Bipolaris sorokiniana Genome sequencing.</title>
        <authorList>
            <person name="Wang H."/>
        </authorList>
    </citation>
    <scope>NUCLEOTIDE SEQUENCE</scope>
</reference>
<dbReference type="InterPro" id="IPR051601">
    <property type="entry name" value="Serine_prot/Carboxylest_S33"/>
</dbReference>